<feature type="region of interest" description="Disordered" evidence="2">
    <location>
        <begin position="1"/>
        <end position="389"/>
    </location>
</feature>
<dbReference type="InterPro" id="IPR029006">
    <property type="entry name" value="ADF-H/Gelsolin-like_dom_sf"/>
</dbReference>
<dbReference type="AlphaFoldDB" id="A0A061BBD9"/>
<dbReference type="SMART" id="SM00262">
    <property type="entry name" value="GEL"/>
    <property type="match status" value="1"/>
</dbReference>
<dbReference type="SUPFAM" id="SSF55753">
    <property type="entry name" value="Actin depolymerizing proteins"/>
    <property type="match status" value="1"/>
</dbReference>
<dbReference type="InterPro" id="IPR007122">
    <property type="entry name" value="Villin/Gelsolin"/>
</dbReference>
<dbReference type="Gene3D" id="3.40.20.10">
    <property type="entry name" value="Severin"/>
    <property type="match status" value="1"/>
</dbReference>
<feature type="compositionally biased region" description="Polar residues" evidence="2">
    <location>
        <begin position="316"/>
        <end position="335"/>
    </location>
</feature>
<proteinExistence type="predicted"/>
<dbReference type="PANTHER" id="PTHR11977:SF51">
    <property type="entry name" value="PROTEIN FLIGHTLESS-1 HOMOLOG"/>
    <property type="match status" value="1"/>
</dbReference>
<feature type="compositionally biased region" description="Low complexity" evidence="2">
    <location>
        <begin position="297"/>
        <end position="315"/>
    </location>
</feature>
<feature type="compositionally biased region" description="Low complexity" evidence="2">
    <location>
        <begin position="676"/>
        <end position="693"/>
    </location>
</feature>
<feature type="compositionally biased region" description="Low complexity" evidence="2">
    <location>
        <begin position="491"/>
        <end position="502"/>
    </location>
</feature>
<feature type="compositionally biased region" description="Basic and acidic residues" evidence="2">
    <location>
        <begin position="614"/>
        <end position="633"/>
    </location>
</feature>
<feature type="compositionally biased region" description="Low complexity" evidence="2">
    <location>
        <begin position="634"/>
        <end position="643"/>
    </location>
</feature>
<accession>A0A061BBD9</accession>
<protein>
    <submittedName>
        <fullName evidence="3">RHTO0S10e06546g1_1</fullName>
    </submittedName>
</protein>
<feature type="compositionally biased region" description="Low complexity" evidence="2">
    <location>
        <begin position="437"/>
        <end position="471"/>
    </location>
</feature>
<feature type="compositionally biased region" description="Low complexity" evidence="2">
    <location>
        <begin position="264"/>
        <end position="290"/>
    </location>
</feature>
<reference evidence="3" key="1">
    <citation type="journal article" date="2014" name="Genome Announc.">
        <title>Draft genome sequence of Rhodosporidium toruloides CECT1137, an oleaginous yeast of biotechnological interest.</title>
        <authorList>
            <person name="Morin N."/>
            <person name="Calcas X."/>
            <person name="Devillers H."/>
            <person name="Durrens P."/>
            <person name="Sherman D.J."/>
            <person name="Nicaud J.-M."/>
            <person name="Neuveglise C."/>
        </authorList>
    </citation>
    <scope>NUCLEOTIDE SEQUENCE</scope>
    <source>
        <strain evidence="3">CECT1137</strain>
    </source>
</reference>
<feature type="compositionally biased region" description="Gly residues" evidence="2">
    <location>
        <begin position="71"/>
        <end position="85"/>
    </location>
</feature>
<feature type="compositionally biased region" description="Basic and acidic residues" evidence="2">
    <location>
        <begin position="95"/>
        <end position="105"/>
    </location>
</feature>
<dbReference type="PANTHER" id="PTHR11977">
    <property type="entry name" value="VILLIN"/>
    <property type="match status" value="1"/>
</dbReference>
<keyword evidence="1" id="KW-0677">Repeat</keyword>
<feature type="region of interest" description="Disordered" evidence="2">
    <location>
        <begin position="401"/>
        <end position="582"/>
    </location>
</feature>
<feature type="compositionally biased region" description="Low complexity" evidence="2">
    <location>
        <begin position="182"/>
        <end position="194"/>
    </location>
</feature>
<feature type="compositionally biased region" description="Pro residues" evidence="2">
    <location>
        <begin position="13"/>
        <end position="26"/>
    </location>
</feature>
<sequence>MELDPLYGLNSQPTPPASPPPQPLSPLPHVSLPSLPRPSVSPSVSRVFERKAQETAPPMTSGLDLSAPPSGRGGAGNGGGTGRWGSNGEDDLEQDIARSRAERASRLTTLPSSDTRDTASARQNILNLVSAGQSSLSGSSGSTPSLAQFMGGGAQRRTHKVGTGMTDLEREETEKLEREMAATRAKWAAKTGGAAEKEEERPAGKGMSLASLMMGKPTGAKESPVAAKVAQRWQPQSPAESTSDKAVDTTPAASLVEAKVVSRSPPTTSSADAQPSSPPSQAQSTAPVPSTATDFGSRSSPPASSATNSSTLTRLQSSNIVSDRLKWSQSLQQPDELSRTPASPEKKRGSVAERWGRDEAGGLAKQSVDDGTGALTGQRGTDEKRVGELMNAEIEAAKVEKVDEEDLPASPVAENVVPKLVHVTRDRARPTKSTPRSAPSLSSDQSSAPTVRDAPAASVEAPAAPTATEPAGQKSYSKPSWQGAPISVKDPSTSSSAAATPNEPTPERRYTRGVALPGMSSSASPAPTASPSFTPQSSRQPSISSFPSTPKAADSQPPPSPGRASVRDFAKRWSQVSQESSAAAKNFEALAAIKASYGVRVAPSRQASMPVEQAPKKVEEPVKSKSVEVRPAESKPSSAPAAPLQHPVRSDEPHAPARPVQAAAQPTRTASPPQLAVPADKTATPATTPSQTTLKQTSRPDTASAADDIVSFLISHKPTAVHLPPGETASLDVFHLNSPTDDPHPIDHNHILHQTEILGIVHRAEPPNWSGDEADLRTSVWVWRGNEAVETRRTRERIERLKEKTGAEPLEVKYRHEPPALAEAFAGQLTICKGARDAFDHLAKRLFLVRSEDGVVYVEETDLSARSICSGFCSTFSTLGEVFAWLGEGSNELERQACCEFAESIADGRTVTILAEGEETALFWLEVGGTEYASAQYWRYRPHYTGRVSVVHLDSTSRPSFALSPSLELSPIRVSLVDAAPHEIWIVVPSSATERKDDIKLALDAAERLSKKWVQRGLPSRTPYHFLSFPSLIPRDLLFLSRQLDFAPLNDGSSPSKVNVYTADEAKETWLA</sequence>
<feature type="compositionally biased region" description="Low complexity" evidence="2">
    <location>
        <begin position="657"/>
        <end position="666"/>
    </location>
</feature>
<dbReference type="EMBL" id="LK052945">
    <property type="protein sequence ID" value="CDR45193.1"/>
    <property type="molecule type" value="Genomic_DNA"/>
</dbReference>
<dbReference type="OrthoDB" id="6375767at2759"/>
<gene>
    <name evidence="3" type="ORF">RHTO0S_10e06546g</name>
</gene>
<feature type="compositionally biased region" description="Low complexity" evidence="2">
    <location>
        <begin position="128"/>
        <end position="146"/>
    </location>
</feature>
<dbReference type="GO" id="GO:0051015">
    <property type="term" value="F:actin filament binding"/>
    <property type="evidence" value="ECO:0007669"/>
    <property type="project" value="InterPro"/>
</dbReference>
<feature type="compositionally biased region" description="Basic and acidic residues" evidence="2">
    <location>
        <begin position="172"/>
        <end position="181"/>
    </location>
</feature>
<feature type="compositionally biased region" description="Basic and acidic residues" evidence="2">
    <location>
        <begin position="344"/>
        <end position="360"/>
    </location>
</feature>
<evidence type="ECO:0000313" key="3">
    <source>
        <dbReference type="EMBL" id="CDR45193.1"/>
    </source>
</evidence>
<feature type="compositionally biased region" description="Low complexity" evidence="2">
    <location>
        <begin position="27"/>
        <end position="46"/>
    </location>
</feature>
<feature type="compositionally biased region" description="Low complexity" evidence="2">
    <location>
        <begin position="520"/>
        <end position="548"/>
    </location>
</feature>
<organism evidence="3">
    <name type="scientific">Rhodotorula toruloides</name>
    <name type="common">Yeast</name>
    <name type="synonym">Rhodosporidium toruloides</name>
    <dbReference type="NCBI Taxonomy" id="5286"/>
    <lineage>
        <taxon>Eukaryota</taxon>
        <taxon>Fungi</taxon>
        <taxon>Dikarya</taxon>
        <taxon>Basidiomycota</taxon>
        <taxon>Pucciniomycotina</taxon>
        <taxon>Microbotryomycetes</taxon>
        <taxon>Sporidiobolales</taxon>
        <taxon>Sporidiobolaceae</taxon>
        <taxon>Rhodotorula</taxon>
    </lineage>
</organism>
<name>A0A061BBD9_RHOTO</name>
<feature type="region of interest" description="Disordered" evidence="2">
    <location>
        <begin position="601"/>
        <end position="702"/>
    </location>
</feature>
<evidence type="ECO:0000256" key="2">
    <source>
        <dbReference type="SAM" id="MobiDB-lite"/>
    </source>
</evidence>
<evidence type="ECO:0000256" key="1">
    <source>
        <dbReference type="ARBA" id="ARBA00022737"/>
    </source>
</evidence>